<dbReference type="OrthoDB" id="9810365at2"/>
<comment type="subcellular location">
    <subcellularLocation>
        <location evidence="9">Cytoplasm</location>
    </subcellularLocation>
</comment>
<dbReference type="EMBL" id="FNGO01000030">
    <property type="protein sequence ID" value="SDM37251.1"/>
    <property type="molecule type" value="Genomic_DNA"/>
</dbReference>
<evidence type="ECO:0000256" key="3">
    <source>
        <dbReference type="ARBA" id="ARBA00022598"/>
    </source>
</evidence>
<dbReference type="FunFam" id="3.40.50.620:FF:000100">
    <property type="entry name" value="probable leucine--tRNA ligase, mitochondrial"/>
    <property type="match status" value="1"/>
</dbReference>
<dbReference type="PANTHER" id="PTHR43740">
    <property type="entry name" value="LEUCYL-TRNA SYNTHETASE"/>
    <property type="match status" value="1"/>
</dbReference>
<reference evidence="15 16" key="1">
    <citation type="submission" date="2016-10" db="EMBL/GenBank/DDBJ databases">
        <authorList>
            <person name="de Groot N.N."/>
        </authorList>
    </citation>
    <scope>NUCLEOTIDE SEQUENCE [LARGE SCALE GENOMIC DNA]</scope>
    <source>
        <strain evidence="15 16">SLAS-1</strain>
    </source>
</reference>
<dbReference type="Gene3D" id="3.90.740.10">
    <property type="entry name" value="Valyl/Leucyl/Isoleucyl-tRNA synthetase, editing domain"/>
    <property type="match status" value="1"/>
</dbReference>
<dbReference type="Pfam" id="PF09334">
    <property type="entry name" value="tRNA-synt_1g"/>
    <property type="match status" value="1"/>
</dbReference>
<dbReference type="Pfam" id="PF13603">
    <property type="entry name" value="tRNA-synt_1_2"/>
    <property type="match status" value="1"/>
</dbReference>
<evidence type="ECO:0000256" key="8">
    <source>
        <dbReference type="ARBA" id="ARBA00047469"/>
    </source>
</evidence>
<dbReference type="FunFam" id="1.10.730.10:FF:000011">
    <property type="entry name" value="Leucine--tRNA ligase chloroplastic/mitochondrial"/>
    <property type="match status" value="1"/>
</dbReference>
<dbReference type="InterPro" id="IPR015413">
    <property type="entry name" value="Methionyl/Leucyl_tRNA_Synth"/>
</dbReference>
<feature type="short sequence motif" description="'HIGH' region" evidence="9">
    <location>
        <begin position="42"/>
        <end position="52"/>
    </location>
</feature>
<sequence length="833" mass="96510">MSFEYNFTQIEEKWQKEWEGKSLYETSEDSQAESFYALEMFPYPSGRLHMGHVRVYSIGDVMARFKRMRGYNVLHPMGWDAFGLPAENAAIEHGNIHPHDWTWDNIDQMKKQLKSMGLSYDWNRELATASPEYYRWTQWLFLQMYKNDLAYKKKSAVNWCPSCETVLANEQVVDGECERCEAAVEDKELAQWFLRITDYADQLIDDHELLEKWPDRVKEMQKNWIGRSKGLRINFPVKGFEEELEVFTTRPDTIYGATYMVLAPEHPLVEDILDRSENQEDIKARVEEMKEQQEEERTSPKSEKIGVDTGFKAINPLSGEEIPVYIANFVLMEYGTGAIMAVPGHDQRDYDFAKKYGLNIRQVIKPEAEDIEVDLEEEAFTEEGVLINSDKYSGLTSKEAFAEMARDLEEAGLGQEEVNYRLKDWLISRQRYWGAPIPIVYCDECGRVPVPEKELPVELPYEVELEAGGESPLSRNKDFLHTDCPECGQEARRETDTMDTFVDSSWYFLRYLDAGNEEVPFQKDKVNEWCPVDVYVGGVEHAILHLLYARFFTKVVRDLELADVDEPFDHYLAQGMVLKDGAKMSKSRGNVVDPLDMLSEFGADATRMFILFAAPPKKDLEWSHEGIEGLYRFIKRVWRLVKENKDILNGESAPVSDDQLTAENLEGEDRDILRFMHKSIKKVTEDVSERQTFNTAISAIMELTNEISDYISDRSPEHINGSLFRKSVENLLLLLAPFAPHVTEELWTELGNEFSIHEQSWPHYRESALEKDELEIAIQINGQVRDHMMIPAEIEEDKLKEKVLNRDKVQKYVDNDEVKKIIVVPEKLVNVVV</sequence>
<dbReference type="PRINTS" id="PR00985">
    <property type="entry name" value="TRNASYNTHLEU"/>
</dbReference>
<evidence type="ECO:0000256" key="2">
    <source>
        <dbReference type="ARBA" id="ARBA00022490"/>
    </source>
</evidence>
<feature type="domain" description="Aminoacyl-tRNA synthetase class Ia" evidence="11">
    <location>
        <begin position="422"/>
        <end position="623"/>
    </location>
</feature>
<dbReference type="SUPFAM" id="SSF50677">
    <property type="entry name" value="ValRS/IleRS/LeuRS editing domain"/>
    <property type="match status" value="1"/>
</dbReference>
<organism evidence="15 16">
    <name type="scientific">Halarsenatibacter silvermanii</name>
    <dbReference type="NCBI Taxonomy" id="321763"/>
    <lineage>
        <taxon>Bacteria</taxon>
        <taxon>Bacillati</taxon>
        <taxon>Bacillota</taxon>
        <taxon>Clostridia</taxon>
        <taxon>Halanaerobiales</taxon>
        <taxon>Halarsenatibacteraceae</taxon>
        <taxon>Halarsenatibacter</taxon>
    </lineage>
</organism>
<evidence type="ECO:0000256" key="1">
    <source>
        <dbReference type="ARBA" id="ARBA00005594"/>
    </source>
</evidence>
<dbReference type="GO" id="GO:0006429">
    <property type="term" value="P:leucyl-tRNA aminoacylation"/>
    <property type="evidence" value="ECO:0007669"/>
    <property type="project" value="UniProtKB-UniRule"/>
</dbReference>
<dbReference type="Gene3D" id="3.40.50.620">
    <property type="entry name" value="HUPs"/>
    <property type="match status" value="2"/>
</dbReference>
<keyword evidence="7 9" id="KW-0030">Aminoacyl-tRNA synthetase</keyword>
<feature type="short sequence motif" description="'KMSKS' region" evidence="9">
    <location>
        <begin position="583"/>
        <end position="587"/>
    </location>
</feature>
<keyword evidence="5 9" id="KW-0067">ATP-binding</keyword>
<dbReference type="InterPro" id="IPR009008">
    <property type="entry name" value="Val/Leu/Ile-tRNA-synth_edit"/>
</dbReference>
<feature type="domain" description="Methionyl/Leucyl tRNA synthetase" evidence="13">
    <location>
        <begin position="41"/>
        <end position="183"/>
    </location>
</feature>
<evidence type="ECO:0000313" key="16">
    <source>
        <dbReference type="Proteomes" id="UP000199476"/>
    </source>
</evidence>
<dbReference type="AlphaFoldDB" id="A0A1G9SPB0"/>
<dbReference type="InterPro" id="IPR002300">
    <property type="entry name" value="aa-tRNA-synth_Ia"/>
</dbReference>
<name>A0A1G9SPB0_9FIRM</name>
<dbReference type="PANTHER" id="PTHR43740:SF2">
    <property type="entry name" value="LEUCINE--TRNA LIGASE, MITOCHONDRIAL"/>
    <property type="match status" value="1"/>
</dbReference>
<dbReference type="SUPFAM" id="SSF52374">
    <property type="entry name" value="Nucleotidylyl transferase"/>
    <property type="match status" value="1"/>
</dbReference>
<keyword evidence="2 9" id="KW-0963">Cytoplasm</keyword>
<dbReference type="Proteomes" id="UP000199476">
    <property type="component" value="Unassembled WGS sequence"/>
</dbReference>
<evidence type="ECO:0000256" key="6">
    <source>
        <dbReference type="ARBA" id="ARBA00022917"/>
    </source>
</evidence>
<dbReference type="Gene3D" id="3.10.20.590">
    <property type="match status" value="1"/>
</dbReference>
<proteinExistence type="inferred from homology"/>
<keyword evidence="6 9" id="KW-0648">Protein biosynthesis</keyword>
<feature type="domain" description="Leucyl-tRNA synthetase editing" evidence="14">
    <location>
        <begin position="222"/>
        <end position="408"/>
    </location>
</feature>
<dbReference type="GO" id="GO:0004823">
    <property type="term" value="F:leucine-tRNA ligase activity"/>
    <property type="evidence" value="ECO:0007669"/>
    <property type="project" value="UniProtKB-UniRule"/>
</dbReference>
<dbReference type="RefSeq" id="WP_089761981.1">
    <property type="nucleotide sequence ID" value="NZ_FNGO01000030.1"/>
</dbReference>
<accession>A0A1G9SPB0</accession>
<dbReference type="GO" id="GO:0005524">
    <property type="term" value="F:ATP binding"/>
    <property type="evidence" value="ECO:0007669"/>
    <property type="project" value="UniProtKB-UniRule"/>
</dbReference>
<evidence type="ECO:0000256" key="5">
    <source>
        <dbReference type="ARBA" id="ARBA00022840"/>
    </source>
</evidence>
<dbReference type="HAMAP" id="MF_00049_B">
    <property type="entry name" value="Leu_tRNA_synth_B"/>
    <property type="match status" value="1"/>
</dbReference>
<dbReference type="InterPro" id="IPR025709">
    <property type="entry name" value="Leu_tRNA-synth_edit"/>
</dbReference>
<dbReference type="Pfam" id="PF00133">
    <property type="entry name" value="tRNA-synt_1"/>
    <property type="match status" value="1"/>
</dbReference>
<keyword evidence="3 9" id="KW-0436">Ligase</keyword>
<dbReference type="InterPro" id="IPR001412">
    <property type="entry name" value="aa-tRNA-synth_I_CS"/>
</dbReference>
<dbReference type="GO" id="GO:0005829">
    <property type="term" value="C:cytosol"/>
    <property type="evidence" value="ECO:0007669"/>
    <property type="project" value="TreeGrafter"/>
</dbReference>
<keyword evidence="4 9" id="KW-0547">Nucleotide-binding</keyword>
<dbReference type="InterPro" id="IPR002302">
    <property type="entry name" value="Leu-tRNA-ligase"/>
</dbReference>
<protein>
    <recommendedName>
        <fullName evidence="9">Leucine--tRNA ligase</fullName>
        <ecNumber evidence="9">6.1.1.4</ecNumber>
    </recommendedName>
    <alternativeName>
        <fullName evidence="9">Leucyl-tRNA synthetase</fullName>
        <shortName evidence="9">LeuRS</shortName>
    </alternativeName>
</protein>
<evidence type="ECO:0000256" key="7">
    <source>
        <dbReference type="ARBA" id="ARBA00023146"/>
    </source>
</evidence>
<evidence type="ECO:0000313" key="15">
    <source>
        <dbReference type="EMBL" id="SDM37251.1"/>
    </source>
</evidence>
<dbReference type="PROSITE" id="PS00178">
    <property type="entry name" value="AA_TRNA_LIGASE_I"/>
    <property type="match status" value="1"/>
</dbReference>
<dbReference type="InterPro" id="IPR009080">
    <property type="entry name" value="tRNAsynth_Ia_anticodon-bd"/>
</dbReference>
<dbReference type="CDD" id="cd07958">
    <property type="entry name" value="Anticodon_Ia_Leu_BEm"/>
    <property type="match status" value="1"/>
</dbReference>
<comment type="catalytic activity">
    <reaction evidence="8 9">
        <text>tRNA(Leu) + L-leucine + ATP = L-leucyl-tRNA(Leu) + AMP + diphosphate</text>
        <dbReference type="Rhea" id="RHEA:11688"/>
        <dbReference type="Rhea" id="RHEA-COMP:9613"/>
        <dbReference type="Rhea" id="RHEA-COMP:9622"/>
        <dbReference type="ChEBI" id="CHEBI:30616"/>
        <dbReference type="ChEBI" id="CHEBI:33019"/>
        <dbReference type="ChEBI" id="CHEBI:57427"/>
        <dbReference type="ChEBI" id="CHEBI:78442"/>
        <dbReference type="ChEBI" id="CHEBI:78494"/>
        <dbReference type="ChEBI" id="CHEBI:456215"/>
        <dbReference type="EC" id="6.1.1.4"/>
    </reaction>
</comment>
<evidence type="ECO:0000256" key="4">
    <source>
        <dbReference type="ARBA" id="ARBA00022741"/>
    </source>
</evidence>
<dbReference type="NCBIfam" id="TIGR00396">
    <property type="entry name" value="leuS_bact"/>
    <property type="match status" value="1"/>
</dbReference>
<dbReference type="CDD" id="cd00812">
    <property type="entry name" value="LeuRS_core"/>
    <property type="match status" value="1"/>
</dbReference>
<evidence type="ECO:0000256" key="9">
    <source>
        <dbReference type="HAMAP-Rule" id="MF_00049"/>
    </source>
</evidence>
<dbReference type="EC" id="6.1.1.4" evidence="9"/>
<dbReference type="Gene3D" id="1.10.730.10">
    <property type="entry name" value="Isoleucyl-tRNA Synthetase, Domain 1"/>
    <property type="match status" value="1"/>
</dbReference>
<keyword evidence="16" id="KW-1185">Reference proteome</keyword>
<evidence type="ECO:0000259" key="12">
    <source>
        <dbReference type="Pfam" id="PF08264"/>
    </source>
</evidence>
<dbReference type="InterPro" id="IPR014729">
    <property type="entry name" value="Rossmann-like_a/b/a_fold"/>
</dbReference>
<comment type="similarity">
    <text evidence="1 9 10">Belongs to the class-I aminoacyl-tRNA synthetase family.</text>
</comment>
<feature type="domain" description="Methionyl/Valyl/Leucyl/Isoleucyl-tRNA synthetase anticodon-binding" evidence="12">
    <location>
        <begin position="669"/>
        <end position="797"/>
    </location>
</feature>
<dbReference type="InterPro" id="IPR013155">
    <property type="entry name" value="M/V/L/I-tRNA-synth_anticd-bd"/>
</dbReference>
<dbReference type="GO" id="GO:0002161">
    <property type="term" value="F:aminoacyl-tRNA deacylase activity"/>
    <property type="evidence" value="ECO:0007669"/>
    <property type="project" value="InterPro"/>
</dbReference>
<dbReference type="FunFam" id="3.40.50.620:FF:000003">
    <property type="entry name" value="Leucine--tRNA ligase"/>
    <property type="match status" value="1"/>
</dbReference>
<feature type="binding site" evidence="9">
    <location>
        <position position="586"/>
    </location>
    <ligand>
        <name>ATP</name>
        <dbReference type="ChEBI" id="CHEBI:30616"/>
    </ligand>
</feature>
<evidence type="ECO:0000259" key="11">
    <source>
        <dbReference type="Pfam" id="PF00133"/>
    </source>
</evidence>
<evidence type="ECO:0000259" key="14">
    <source>
        <dbReference type="Pfam" id="PF13603"/>
    </source>
</evidence>
<evidence type="ECO:0000256" key="10">
    <source>
        <dbReference type="RuleBase" id="RU363035"/>
    </source>
</evidence>
<dbReference type="STRING" id="321763.SAMN04488692_13013"/>
<evidence type="ECO:0000259" key="13">
    <source>
        <dbReference type="Pfam" id="PF09334"/>
    </source>
</evidence>
<dbReference type="SUPFAM" id="SSF47323">
    <property type="entry name" value="Anticodon-binding domain of a subclass of class I aminoacyl-tRNA synthetases"/>
    <property type="match status" value="1"/>
</dbReference>
<gene>
    <name evidence="9" type="primary">leuS</name>
    <name evidence="15" type="ORF">SAMN04488692_13013</name>
</gene>
<dbReference type="Pfam" id="PF08264">
    <property type="entry name" value="Anticodon_1"/>
    <property type="match status" value="1"/>
</dbReference>